<keyword evidence="2" id="KW-1185">Reference proteome</keyword>
<sequence length="200" mass="21991">MLPDQGRERIRILATLSKFFLGHFELEPRLVKISVPESAATKGGVLEVDGIVHWLPHRPWYFLPSLFLPRDIPIFADVSMGIKAHNDKVFFVSGKNHNLPHVPRILRILAGYVAGATVSITEPAFNTFMDWYHAGVNSVTDAKNTSIRATEYLSNQATKATDMAQGTAASLTEKVTDTMTSTMNKVADVTSCTVSKAADM</sequence>
<gene>
    <name evidence="1" type="ORF">HaLaN_01490</name>
</gene>
<reference evidence="1 2" key="1">
    <citation type="submission" date="2020-02" db="EMBL/GenBank/DDBJ databases">
        <title>Draft genome sequence of Haematococcus lacustris strain NIES-144.</title>
        <authorList>
            <person name="Morimoto D."/>
            <person name="Nakagawa S."/>
            <person name="Yoshida T."/>
            <person name="Sawayama S."/>
        </authorList>
    </citation>
    <scope>NUCLEOTIDE SEQUENCE [LARGE SCALE GENOMIC DNA]</scope>
    <source>
        <strain evidence="1 2">NIES-144</strain>
    </source>
</reference>
<organism evidence="1 2">
    <name type="scientific">Haematococcus lacustris</name>
    <name type="common">Green alga</name>
    <name type="synonym">Haematococcus pluvialis</name>
    <dbReference type="NCBI Taxonomy" id="44745"/>
    <lineage>
        <taxon>Eukaryota</taxon>
        <taxon>Viridiplantae</taxon>
        <taxon>Chlorophyta</taxon>
        <taxon>core chlorophytes</taxon>
        <taxon>Chlorophyceae</taxon>
        <taxon>CS clade</taxon>
        <taxon>Chlamydomonadales</taxon>
        <taxon>Haematococcaceae</taxon>
        <taxon>Haematococcus</taxon>
    </lineage>
</organism>
<evidence type="ECO:0000313" key="2">
    <source>
        <dbReference type="Proteomes" id="UP000485058"/>
    </source>
</evidence>
<comment type="caution">
    <text evidence="1">The sequence shown here is derived from an EMBL/GenBank/DDBJ whole genome shotgun (WGS) entry which is preliminary data.</text>
</comment>
<evidence type="ECO:0008006" key="3">
    <source>
        <dbReference type="Google" id="ProtNLM"/>
    </source>
</evidence>
<dbReference type="AlphaFoldDB" id="A0A699YIV1"/>
<dbReference type="EMBL" id="BLLF01000057">
    <property type="protein sequence ID" value="GFH06794.1"/>
    <property type="molecule type" value="Genomic_DNA"/>
</dbReference>
<evidence type="ECO:0000313" key="1">
    <source>
        <dbReference type="EMBL" id="GFH06794.1"/>
    </source>
</evidence>
<dbReference type="Proteomes" id="UP000485058">
    <property type="component" value="Unassembled WGS sequence"/>
</dbReference>
<feature type="non-terminal residue" evidence="1">
    <location>
        <position position="200"/>
    </location>
</feature>
<protein>
    <recommendedName>
        <fullName evidence="3">Senescence domain-containing protein</fullName>
    </recommendedName>
</protein>
<name>A0A699YIV1_HAELA</name>
<accession>A0A699YIV1</accession>
<proteinExistence type="predicted"/>
<feature type="non-terminal residue" evidence="1">
    <location>
        <position position="1"/>
    </location>
</feature>